<name>A0A383DJU4_9ZZZZ</name>
<organism evidence="2">
    <name type="scientific">marine metagenome</name>
    <dbReference type="NCBI Taxonomy" id="408172"/>
    <lineage>
        <taxon>unclassified sequences</taxon>
        <taxon>metagenomes</taxon>
        <taxon>ecological metagenomes</taxon>
    </lineage>
</organism>
<keyword evidence="1" id="KW-0812">Transmembrane</keyword>
<dbReference type="AlphaFoldDB" id="A0A383DJU4"/>
<feature type="transmembrane region" description="Helical" evidence="1">
    <location>
        <begin position="12"/>
        <end position="42"/>
    </location>
</feature>
<sequence length="128" mass="14354">MKKFYKENKALSLSLIICAGLVLLYPWVLIFIWPIPFVIVLLKKLSPRIDKWGTKVDKIIQSTSKKIDSFGEGKVSKRIKATSNKLEKKPSLVKDFAKIAVGLVILVVGFNLLFPSNETSGTKIYENG</sequence>
<accession>A0A383DJU4</accession>
<protein>
    <submittedName>
        <fullName evidence="2">Uncharacterized protein</fullName>
    </submittedName>
</protein>
<keyword evidence="1" id="KW-0472">Membrane</keyword>
<gene>
    <name evidence="2" type="ORF">METZ01_LOCUS496972</name>
</gene>
<feature type="transmembrane region" description="Helical" evidence="1">
    <location>
        <begin position="96"/>
        <end position="114"/>
    </location>
</feature>
<reference evidence="2" key="1">
    <citation type="submission" date="2018-05" db="EMBL/GenBank/DDBJ databases">
        <authorList>
            <person name="Lanie J.A."/>
            <person name="Ng W.-L."/>
            <person name="Kazmierczak K.M."/>
            <person name="Andrzejewski T.M."/>
            <person name="Davidsen T.M."/>
            <person name="Wayne K.J."/>
            <person name="Tettelin H."/>
            <person name="Glass J.I."/>
            <person name="Rusch D."/>
            <person name="Podicherti R."/>
            <person name="Tsui H.-C.T."/>
            <person name="Winkler M.E."/>
        </authorList>
    </citation>
    <scope>NUCLEOTIDE SEQUENCE</scope>
</reference>
<feature type="non-terminal residue" evidence="2">
    <location>
        <position position="128"/>
    </location>
</feature>
<evidence type="ECO:0000256" key="1">
    <source>
        <dbReference type="SAM" id="Phobius"/>
    </source>
</evidence>
<dbReference type="EMBL" id="UINC01217498">
    <property type="protein sequence ID" value="SVE44118.1"/>
    <property type="molecule type" value="Genomic_DNA"/>
</dbReference>
<evidence type="ECO:0000313" key="2">
    <source>
        <dbReference type="EMBL" id="SVE44118.1"/>
    </source>
</evidence>
<proteinExistence type="predicted"/>
<keyword evidence="1" id="KW-1133">Transmembrane helix</keyword>